<protein>
    <submittedName>
        <fullName evidence="2">Uncharacterized protein</fullName>
    </submittedName>
</protein>
<dbReference type="AlphaFoldDB" id="A0A5J6JKD8"/>
<dbReference type="KEGG" id="svn:CP980_34460"/>
<proteinExistence type="predicted"/>
<reference evidence="2 3" key="1">
    <citation type="submission" date="2017-09" db="EMBL/GenBank/DDBJ databases">
        <authorList>
            <person name="Lee N."/>
            <person name="Cho B.-K."/>
        </authorList>
    </citation>
    <scope>NUCLEOTIDE SEQUENCE [LARGE SCALE GENOMIC DNA]</scope>
    <source>
        <strain evidence="2 3">ATCC 27476</strain>
    </source>
</reference>
<evidence type="ECO:0000313" key="3">
    <source>
        <dbReference type="Proteomes" id="UP000325563"/>
    </source>
</evidence>
<feature type="transmembrane region" description="Helical" evidence="1">
    <location>
        <begin position="61"/>
        <end position="82"/>
    </location>
</feature>
<evidence type="ECO:0000313" key="2">
    <source>
        <dbReference type="EMBL" id="QEV50281.1"/>
    </source>
</evidence>
<sequence>MPVLLLTAFYLGLFGFEDLNEALTFVGRITGAGLIIASAAALLGSAAVVDHWVWKIFPYSGMVALICTVAALLTNAVVLFEILNSDSLFYKTLFVLLTVGSAWAVYAVWRTLAKIPAPKRVATAVIASSVFAIANFSYQNLYQPSQHGGRPAIKLTVGQPELKMDGKSFAVPVDITLENHSDVGFYIMGAEFHAMGQRVPVSTHDRLQQQWRDDAERWAGYQERSPLSRREVHQPGELLAAQPWMAPGGYIEASDSVAMRTLVQLPIDTPYDQVAFYATASLARKDRLGLDSVTFDSFSWSGGKVPKWVKEQKNFDSLIYIGRVHQNNSIDERTMDPRSVSIYWKFGTQGAEVSASITKKGDENRIPPEAEARAVSNRYGLVDATTGPIQRSLWDIKSKIRQ</sequence>
<feature type="transmembrane region" description="Helical" evidence="1">
    <location>
        <begin position="25"/>
        <end position="49"/>
    </location>
</feature>
<accession>A0A5J6JKD8</accession>
<dbReference type="Proteomes" id="UP000325563">
    <property type="component" value="Chromosome"/>
</dbReference>
<keyword evidence="1" id="KW-0812">Transmembrane</keyword>
<feature type="transmembrane region" description="Helical" evidence="1">
    <location>
        <begin position="88"/>
        <end position="109"/>
    </location>
</feature>
<dbReference type="EMBL" id="CP023692">
    <property type="protein sequence ID" value="QEV50281.1"/>
    <property type="molecule type" value="Genomic_DNA"/>
</dbReference>
<keyword evidence="3" id="KW-1185">Reference proteome</keyword>
<feature type="transmembrane region" description="Helical" evidence="1">
    <location>
        <begin position="121"/>
        <end position="138"/>
    </location>
</feature>
<evidence type="ECO:0000256" key="1">
    <source>
        <dbReference type="SAM" id="Phobius"/>
    </source>
</evidence>
<keyword evidence="1" id="KW-1133">Transmembrane helix</keyword>
<gene>
    <name evidence="2" type="ORF">CP980_34460</name>
</gene>
<keyword evidence="1" id="KW-0472">Membrane</keyword>
<organism evidence="2 3">
    <name type="scientific">Streptomyces vinaceus</name>
    <dbReference type="NCBI Taxonomy" id="1960"/>
    <lineage>
        <taxon>Bacteria</taxon>
        <taxon>Bacillati</taxon>
        <taxon>Actinomycetota</taxon>
        <taxon>Actinomycetes</taxon>
        <taxon>Kitasatosporales</taxon>
        <taxon>Streptomycetaceae</taxon>
        <taxon>Streptomyces</taxon>
    </lineage>
</organism>
<name>A0A5J6JKD8_STRVI</name>